<feature type="domain" description="Calx-beta" evidence="7">
    <location>
        <begin position="357"/>
        <end position="457"/>
    </location>
</feature>
<dbReference type="eggNOG" id="KOG1306">
    <property type="taxonomic scope" value="Eukaryota"/>
</dbReference>
<dbReference type="GO" id="GO:0030001">
    <property type="term" value="P:metal ion transport"/>
    <property type="evidence" value="ECO:0007669"/>
    <property type="project" value="TreeGrafter"/>
</dbReference>
<feature type="chain" id="PRO_5005537153" evidence="6">
    <location>
        <begin position="22"/>
        <end position="1330"/>
    </location>
</feature>
<keyword evidence="8" id="KW-0401">Integrin</keyword>
<dbReference type="Proteomes" id="UP000054408">
    <property type="component" value="Unassembled WGS sequence"/>
</dbReference>
<feature type="domain" description="Calx-beta" evidence="7">
    <location>
        <begin position="1058"/>
        <end position="1165"/>
    </location>
</feature>
<evidence type="ECO:0000313" key="9">
    <source>
        <dbReference type="Proteomes" id="UP000054408"/>
    </source>
</evidence>
<dbReference type="EMBL" id="GL349433">
    <property type="protein sequence ID" value="KNC46076.1"/>
    <property type="molecule type" value="Genomic_DNA"/>
</dbReference>
<dbReference type="Gene3D" id="2.60.40.2030">
    <property type="match status" value="10"/>
</dbReference>
<name>A0A0L0D1J7_THETB</name>
<dbReference type="SMART" id="SM00237">
    <property type="entry name" value="Calx_beta"/>
    <property type="match status" value="10"/>
</dbReference>
<keyword evidence="1 6" id="KW-0732">Signal</keyword>
<keyword evidence="2" id="KW-0677">Repeat</keyword>
<keyword evidence="3" id="KW-0106">Calcium</keyword>
<feature type="domain" description="Calx-beta" evidence="7">
    <location>
        <begin position="590"/>
        <end position="698"/>
    </location>
</feature>
<evidence type="ECO:0000256" key="4">
    <source>
        <dbReference type="ARBA" id="ARBA00023065"/>
    </source>
</evidence>
<dbReference type="PANTHER" id="PTHR11878">
    <property type="entry name" value="SODIUM/CALCIUM EXCHANGER"/>
    <property type="match status" value="1"/>
</dbReference>
<keyword evidence="4" id="KW-0813">Transport</keyword>
<dbReference type="SUPFAM" id="SSF141072">
    <property type="entry name" value="CalX-like"/>
    <property type="match status" value="10"/>
</dbReference>
<evidence type="ECO:0000256" key="6">
    <source>
        <dbReference type="SAM" id="SignalP"/>
    </source>
</evidence>
<dbReference type="GeneID" id="25560013"/>
<reference evidence="8 9" key="1">
    <citation type="submission" date="2010-05" db="EMBL/GenBank/DDBJ databases">
        <title>The Genome Sequence of Thecamonas trahens ATCC 50062.</title>
        <authorList>
            <consortium name="The Broad Institute Genome Sequencing Platform"/>
            <person name="Russ C."/>
            <person name="Cuomo C."/>
            <person name="Shea T."/>
            <person name="Young S.K."/>
            <person name="Zeng Q."/>
            <person name="Koehrsen M."/>
            <person name="Haas B."/>
            <person name="Borodovsky M."/>
            <person name="Guigo R."/>
            <person name="Alvarado L."/>
            <person name="Berlin A."/>
            <person name="Bochicchio J."/>
            <person name="Borenstein D."/>
            <person name="Chapman S."/>
            <person name="Chen Z."/>
            <person name="Freedman E."/>
            <person name="Gellesch M."/>
            <person name="Goldberg J."/>
            <person name="Griggs A."/>
            <person name="Gujja S."/>
            <person name="Heilman E."/>
            <person name="Heiman D."/>
            <person name="Hepburn T."/>
            <person name="Howarth C."/>
            <person name="Jen D."/>
            <person name="Larson L."/>
            <person name="Mehta T."/>
            <person name="Park D."/>
            <person name="Pearson M."/>
            <person name="Roberts A."/>
            <person name="Saif S."/>
            <person name="Shenoy N."/>
            <person name="Sisk P."/>
            <person name="Stolte C."/>
            <person name="Sykes S."/>
            <person name="Thomson T."/>
            <person name="Walk T."/>
            <person name="White J."/>
            <person name="Yandava C."/>
            <person name="Burger G."/>
            <person name="Gray M.W."/>
            <person name="Holland P.W.H."/>
            <person name="King N."/>
            <person name="Lang F.B.F."/>
            <person name="Roger A.J."/>
            <person name="Ruiz-Trillo I."/>
            <person name="Lander E."/>
            <person name="Nusbaum C."/>
        </authorList>
    </citation>
    <scope>NUCLEOTIDE SEQUENCE [LARGE SCALE GENOMIC DNA]</scope>
    <source>
        <strain evidence="8 9">ATCC 50062</strain>
    </source>
</reference>
<feature type="domain" description="Calx-beta" evidence="7">
    <location>
        <begin position="238"/>
        <end position="340"/>
    </location>
</feature>
<keyword evidence="5" id="KW-1133">Transmembrane helix</keyword>
<feature type="transmembrane region" description="Helical" evidence="5">
    <location>
        <begin position="1211"/>
        <end position="1237"/>
    </location>
</feature>
<evidence type="ECO:0000256" key="5">
    <source>
        <dbReference type="SAM" id="Phobius"/>
    </source>
</evidence>
<feature type="domain" description="Calx-beta" evidence="7">
    <location>
        <begin position="11"/>
        <end position="111"/>
    </location>
</feature>
<keyword evidence="4" id="KW-0406">Ion transport</keyword>
<dbReference type="InterPro" id="IPR051171">
    <property type="entry name" value="CaCA"/>
</dbReference>
<dbReference type="OrthoDB" id="2324346at2759"/>
<keyword evidence="9" id="KW-1185">Reference proteome</keyword>
<dbReference type="InterPro" id="IPR003644">
    <property type="entry name" value="Calx_beta"/>
</dbReference>
<keyword evidence="5" id="KW-0812">Transmembrane</keyword>
<feature type="signal peptide" evidence="6">
    <location>
        <begin position="1"/>
        <end position="21"/>
    </location>
</feature>
<protein>
    <submittedName>
        <fullName evidence="8">Na-Ca exchanger/integrin-beta4</fullName>
    </submittedName>
</protein>
<dbReference type="GO" id="GO:0016020">
    <property type="term" value="C:membrane"/>
    <property type="evidence" value="ECO:0007669"/>
    <property type="project" value="InterPro"/>
</dbReference>
<feature type="domain" description="Calx-beta" evidence="7">
    <location>
        <begin position="472"/>
        <end position="577"/>
    </location>
</feature>
<dbReference type="RefSeq" id="XP_013763056.1">
    <property type="nucleotide sequence ID" value="XM_013907602.1"/>
</dbReference>
<dbReference type="GO" id="GO:0007229">
    <property type="term" value="P:integrin-mediated signaling pathway"/>
    <property type="evidence" value="ECO:0007669"/>
    <property type="project" value="UniProtKB-KW"/>
</dbReference>
<accession>A0A0L0D1J7</accession>
<feature type="domain" description="Calx-beta" evidence="7">
    <location>
        <begin position="125"/>
        <end position="225"/>
    </location>
</feature>
<dbReference type="InterPro" id="IPR038081">
    <property type="entry name" value="CalX-like_sf"/>
</dbReference>
<dbReference type="Pfam" id="PF03160">
    <property type="entry name" value="Calx-beta"/>
    <property type="match status" value="10"/>
</dbReference>
<evidence type="ECO:0000256" key="1">
    <source>
        <dbReference type="ARBA" id="ARBA00022729"/>
    </source>
</evidence>
<dbReference type="STRING" id="461836.A0A0L0D1J7"/>
<keyword evidence="5" id="KW-0472">Membrane</keyword>
<feature type="domain" description="Calx-beta" evidence="7">
    <location>
        <begin position="826"/>
        <end position="928"/>
    </location>
</feature>
<proteinExistence type="predicted"/>
<organism evidence="8 9">
    <name type="scientific">Thecamonas trahens ATCC 50062</name>
    <dbReference type="NCBI Taxonomy" id="461836"/>
    <lineage>
        <taxon>Eukaryota</taxon>
        <taxon>Apusozoa</taxon>
        <taxon>Apusomonadida</taxon>
        <taxon>Apusomonadidae</taxon>
        <taxon>Thecamonas</taxon>
    </lineage>
</organism>
<gene>
    <name evidence="8" type="ORF">AMSG_00194</name>
</gene>
<dbReference type="PANTHER" id="PTHR11878:SF65">
    <property type="entry name" value="NA_CA-EXCHANGE PROTEIN, ISOFORM G"/>
    <property type="match status" value="1"/>
</dbReference>
<evidence type="ECO:0000259" key="7">
    <source>
        <dbReference type="SMART" id="SM00237"/>
    </source>
</evidence>
<feature type="domain" description="Calx-beta" evidence="7">
    <location>
        <begin position="943"/>
        <end position="1043"/>
    </location>
</feature>
<evidence type="ECO:0000313" key="8">
    <source>
        <dbReference type="EMBL" id="KNC46076.1"/>
    </source>
</evidence>
<sequence>MRTHLLMVVLAALAVAAAGQAGRVLLDPETQTVSEDVANAAIKVIRLGGSTGVVSIDYTTTDGSATAGADYYATSGTLSWANGEGGFKTINVGIIQDAVFEGQETFTLALSNPTGGVVLDAPNVATVTIDTSDQVAGTLGLEFSSYAVVEGNTLSALVLRTGGSDGPVSVTYETLAGTATAPSDFTAASGVLSWAHGESGGKAIAVPIVDDAVFEPAESFRISLSNFQGGALVGTKQALVTIAKSDQVAGSVGFQTASTVVAENVGLITVYVERTGGSDGLVTVDFVPVDVTTTAGLDYTVTPGTLSWASGDSSAKPISINIIDDSDFEMNDEEFTIRLQNAAGGVSIDATKSSFSVVIQGPSDQEAGAIAFSPTTYTIAESAGSITAILTRVNGKDGPVSVSVQTADFEALAGSDYVAKTGVISWANGEFGPKGFVVSLLDDAVFEPNEIFTIHASDPTGGVELDVNNDTATVTIARSDQEGGVISLPKTLFSVQEDVGAIQIQVSRTSPVADGAVSVQYSTIDGSAVGGTTGGDFLHTSGTLTWADKDNTTRSIFLIINDDAEFENLESFTFQLFDVQGGASLGASTATISIAGNDLRPGYVAFEANGAACSVCQTSVVESIGTVVLQVHRLDGFNSPVSVSFSVLAGTASTSQDFLDSSGTLTWPNGDAKPKNISITILDDTIFEGPESFLVLLHSPSGVTLGEHDNATVTIIGPNDQVGGTVGFEAASLAVFEEDGSVSVNVRREGGDDGPAQVAYAMVAESAVNGSDFIMSSGVLSWADQDATVRTIVVQLIDDTVFETQELFRVVLSNYVGGGSLGLASVNVFIEESDRIAGTIQFASALYRFDESVGTFALEVTRINGTDGLVTVDFSSLAGSATAGVDYSLASGSLVWASGESGSKLVTGSIVDDSIYEVFDESFTAVLSNPTGGATLGSPATAAVLITGPNDFVAGMLQFSATSYSVIEESGEALLTVQRTGGSDGLVTVSYSITPGTATPDVDYRAANGTLVLPDTVTQVTLRIPIYDDAVYERIESFAVSLAPPTGGASLSPSLSTATVFVFDDVDRTPGELVVPCAVLAVDEDAGSLEVKVERRNGADGFVSVEAIVLNGTALIGSDIAANGGGTARYALNWTDLDDSAASFHINIIDDTLYEVPEVFYIQLANPTGGPTVDTSSRIAVYIRGPNDVENEVPAALRSATVAKDQSSWEWAGPLFLGVSLLLLLLVLLFLILCIIYMRSSRQPMPVAVDRHQVAVDPHQTPHKTEVLEVRHVRASAGGADLDSTRLVDDYSYSAAAGNWAEPGEGYDDDDIIFDDYEYDEPRSADAAYM</sequence>
<evidence type="ECO:0000256" key="2">
    <source>
        <dbReference type="ARBA" id="ARBA00022737"/>
    </source>
</evidence>
<evidence type="ECO:0000256" key="3">
    <source>
        <dbReference type="ARBA" id="ARBA00022837"/>
    </source>
</evidence>
<feature type="domain" description="Calx-beta" evidence="7">
    <location>
        <begin position="712"/>
        <end position="813"/>
    </location>
</feature>